<protein>
    <recommendedName>
        <fullName evidence="2">3-keto-alpha-glucoside-1,2-lyase/3-keto-2-hydroxy-glucal hydratase domain-containing protein</fullName>
    </recommendedName>
</protein>
<evidence type="ECO:0000313" key="3">
    <source>
        <dbReference type="EMBL" id="OAA59937.1"/>
    </source>
</evidence>
<gene>
    <name evidence="3" type="ORF">ISF_05948</name>
</gene>
<feature type="domain" description="3-keto-alpha-glucoside-1,2-lyase/3-keto-2-hydroxy-glucal hydratase" evidence="2">
    <location>
        <begin position="309"/>
        <end position="476"/>
    </location>
</feature>
<dbReference type="InterPro" id="IPR010496">
    <property type="entry name" value="AL/BT2_dom"/>
</dbReference>
<name>A0A167SUI8_CORFA</name>
<sequence>MAVSGSSPFYLDYFDYFQNSSNILSAPYGDVSKSFATPVASKSAAVQGFDWTKPYPGSTKDVHRIYLSVGEEMPLSEQIVQDATTVLTSLTFGAPAALMDNGQPRAMDPSWYVCRHIFVSTKPEVKKAVDGGDDQCAFLPSACVKDLQDSLTSSWGTLDENSMCSAGIFDNIPERCFDSFGQARQDVIAFDSRTLADHDEGLLQTSQNQQLYSWRIGTGYHDPSSTVAYQAAANRTYMVATVWGYSKDASNKKTPSVSLGCVSGGDAYVPPPPVSSTTTTSTSKPTSTSSTSTTSSQSPTSTAFFSDDFSSQNLDRWAVVDGKFSADQGQMISFNPGGKALVKGDKATLGDLAFEANVKVTSTSGGNGGLIFRVAVGSAAAGADSYKGYYAGVAGGSVVFGLADGNGWKQLSQVNAADVKAGMVQRVRVEAKGDSISVYVGDMSKPRISVHDGTYKSGGFGVRAIGTLMFVDNVTVAML</sequence>
<dbReference type="GO" id="GO:0016787">
    <property type="term" value="F:hydrolase activity"/>
    <property type="evidence" value="ECO:0007669"/>
    <property type="project" value="InterPro"/>
</dbReference>
<organism evidence="3 4">
    <name type="scientific">Cordyceps fumosorosea (strain ARSEF 2679)</name>
    <name type="common">Isaria fumosorosea</name>
    <dbReference type="NCBI Taxonomy" id="1081104"/>
    <lineage>
        <taxon>Eukaryota</taxon>
        <taxon>Fungi</taxon>
        <taxon>Dikarya</taxon>
        <taxon>Ascomycota</taxon>
        <taxon>Pezizomycotina</taxon>
        <taxon>Sordariomycetes</taxon>
        <taxon>Hypocreomycetidae</taxon>
        <taxon>Hypocreales</taxon>
        <taxon>Cordycipitaceae</taxon>
        <taxon>Cordyceps</taxon>
    </lineage>
</organism>
<dbReference type="Proteomes" id="UP000076744">
    <property type="component" value="Unassembled WGS sequence"/>
</dbReference>
<reference evidence="3 4" key="1">
    <citation type="journal article" date="2016" name="Genome Biol. Evol.">
        <title>Divergent and convergent evolution of fungal pathogenicity.</title>
        <authorList>
            <person name="Shang Y."/>
            <person name="Xiao G."/>
            <person name="Zheng P."/>
            <person name="Cen K."/>
            <person name="Zhan S."/>
            <person name="Wang C."/>
        </authorList>
    </citation>
    <scope>NUCLEOTIDE SEQUENCE [LARGE SCALE GENOMIC DNA]</scope>
    <source>
        <strain evidence="3 4">ARSEF 2679</strain>
    </source>
</reference>
<feature type="compositionally biased region" description="Low complexity" evidence="1">
    <location>
        <begin position="275"/>
        <end position="302"/>
    </location>
</feature>
<dbReference type="EMBL" id="AZHB01000015">
    <property type="protein sequence ID" value="OAA59937.1"/>
    <property type="molecule type" value="Genomic_DNA"/>
</dbReference>
<comment type="caution">
    <text evidence="3">The sequence shown here is derived from an EMBL/GenBank/DDBJ whole genome shotgun (WGS) entry which is preliminary data.</text>
</comment>
<dbReference type="STRING" id="1081104.A0A167SUI8"/>
<dbReference type="AlphaFoldDB" id="A0A167SUI8"/>
<dbReference type="GeneID" id="30022240"/>
<keyword evidence="4" id="KW-1185">Reference proteome</keyword>
<dbReference type="Pfam" id="PF06439">
    <property type="entry name" value="3keto-disac_hyd"/>
    <property type="match status" value="1"/>
</dbReference>
<feature type="region of interest" description="Disordered" evidence="1">
    <location>
        <begin position="261"/>
        <end position="302"/>
    </location>
</feature>
<dbReference type="Gene3D" id="2.60.120.560">
    <property type="entry name" value="Exo-inulinase, domain 1"/>
    <property type="match status" value="1"/>
</dbReference>
<dbReference type="OrthoDB" id="4865829at2759"/>
<evidence type="ECO:0000256" key="1">
    <source>
        <dbReference type="SAM" id="MobiDB-lite"/>
    </source>
</evidence>
<evidence type="ECO:0000313" key="4">
    <source>
        <dbReference type="Proteomes" id="UP000076744"/>
    </source>
</evidence>
<proteinExistence type="predicted"/>
<accession>A0A167SUI8</accession>
<evidence type="ECO:0000259" key="2">
    <source>
        <dbReference type="Pfam" id="PF06439"/>
    </source>
</evidence>
<dbReference type="RefSeq" id="XP_018703050.1">
    <property type="nucleotide sequence ID" value="XM_018849553.1"/>
</dbReference>